<dbReference type="Proteomes" id="UP000218965">
    <property type="component" value="Chromosome"/>
</dbReference>
<gene>
    <name evidence="2" type="primary">groL</name>
    <name evidence="2" type="ORF">MalAC0309_0734</name>
</gene>
<dbReference type="RefSeq" id="WP_096420828.1">
    <property type="nucleotide sequence ID" value="NZ_AP017315.1"/>
</dbReference>
<evidence type="ECO:0000256" key="1">
    <source>
        <dbReference type="SAM" id="Phobius"/>
    </source>
</evidence>
<reference evidence="3" key="1">
    <citation type="submission" date="2015-12" db="EMBL/GenBank/DDBJ databases">
        <authorList>
            <person name="Shamseldin A."/>
            <person name="Moawad H."/>
            <person name="Abd El-Rahim W.M."/>
            <person name="Sadowsky M.J."/>
        </authorList>
    </citation>
    <scope>NUCLEOTIDE SEQUENCE [LARGE SCALE GENOMIC DNA]</scope>
    <source>
        <strain evidence="3">JAM AC0309</strain>
    </source>
</reference>
<dbReference type="EMBL" id="AP017315">
    <property type="protein sequence ID" value="BAU31602.1"/>
    <property type="molecule type" value="Genomic_DNA"/>
</dbReference>
<protein>
    <submittedName>
        <fullName evidence="2">60 kDa chaperonin</fullName>
    </submittedName>
</protein>
<evidence type="ECO:0000313" key="2">
    <source>
        <dbReference type="EMBL" id="BAU31602.1"/>
    </source>
</evidence>
<keyword evidence="1" id="KW-0812">Transmembrane</keyword>
<proteinExistence type="predicted"/>
<feature type="transmembrane region" description="Helical" evidence="1">
    <location>
        <begin position="12"/>
        <end position="36"/>
    </location>
</feature>
<sequence>MSATEERSRGPIRIVAVVTLVGVLTAAFVFVSALVAPSFGDRAMQRCAALGLEAGGDTVGLSANAFLPLQWTCTYSDELGRTQRTTITIGDLAG</sequence>
<evidence type="ECO:0000313" key="3">
    <source>
        <dbReference type="Proteomes" id="UP000218965"/>
    </source>
</evidence>
<dbReference type="KEGG" id="malk:MalAC0309_0734"/>
<name>A0A0U5CEM3_9MICO</name>
<dbReference type="OrthoDB" id="9929003at2"/>
<keyword evidence="1" id="KW-1133">Transmembrane helix</keyword>
<reference evidence="2 3" key="2">
    <citation type="submission" date="2016-01" db="EMBL/GenBank/DDBJ databases">
        <title>Microcella alkaliphila JAM AC0309 whole genome shotgun sequence.</title>
        <authorList>
            <person name="Kurata A."/>
            <person name="Hirose Y."/>
            <person name="Kishimoto N."/>
            <person name="Kobayashi T."/>
        </authorList>
    </citation>
    <scope>NUCLEOTIDE SEQUENCE [LARGE SCALE GENOMIC DNA]</scope>
    <source>
        <strain evidence="2 3">JAM AC0309</strain>
    </source>
</reference>
<organism evidence="2 3">
    <name type="scientific">Microcella alkaliphila</name>
    <dbReference type="NCBI Taxonomy" id="279828"/>
    <lineage>
        <taxon>Bacteria</taxon>
        <taxon>Bacillati</taxon>
        <taxon>Actinomycetota</taxon>
        <taxon>Actinomycetes</taxon>
        <taxon>Micrococcales</taxon>
        <taxon>Microbacteriaceae</taxon>
        <taxon>Microcella</taxon>
    </lineage>
</organism>
<accession>A0A0U5CEM3</accession>
<keyword evidence="1" id="KW-0472">Membrane</keyword>
<dbReference type="AlphaFoldDB" id="A0A0U5CEM3"/>